<dbReference type="AlphaFoldDB" id="J7LB78"/>
<dbReference type="InterPro" id="IPR001173">
    <property type="entry name" value="Glyco_trans_2-like"/>
</dbReference>
<dbReference type="PANTHER" id="PTHR43179">
    <property type="entry name" value="RHAMNOSYLTRANSFERASE WBBL"/>
    <property type="match status" value="1"/>
</dbReference>
<dbReference type="PANTHER" id="PTHR43179:SF12">
    <property type="entry name" value="GALACTOFURANOSYLTRANSFERASE GLFT2"/>
    <property type="match status" value="1"/>
</dbReference>
<feature type="compositionally biased region" description="Low complexity" evidence="5">
    <location>
        <begin position="140"/>
        <end position="197"/>
    </location>
</feature>
<dbReference type="CDD" id="cd00761">
    <property type="entry name" value="Glyco_tranf_GTA_type"/>
    <property type="match status" value="1"/>
</dbReference>
<evidence type="ECO:0000256" key="3">
    <source>
        <dbReference type="ARBA" id="ARBA00022676"/>
    </source>
</evidence>
<evidence type="ECO:0000259" key="6">
    <source>
        <dbReference type="Pfam" id="PF00535"/>
    </source>
</evidence>
<name>J7LB78_NOCAA</name>
<dbReference type="Proteomes" id="UP000003779">
    <property type="component" value="Chromosome"/>
</dbReference>
<evidence type="ECO:0000256" key="1">
    <source>
        <dbReference type="ARBA" id="ARBA00004776"/>
    </source>
</evidence>
<evidence type="ECO:0000313" key="7">
    <source>
        <dbReference type="EMBL" id="AFR08034.1"/>
    </source>
</evidence>
<dbReference type="STRING" id="1205910.B005_1034"/>
<evidence type="ECO:0000256" key="2">
    <source>
        <dbReference type="ARBA" id="ARBA00006739"/>
    </source>
</evidence>
<keyword evidence="3" id="KW-0328">Glycosyltransferase</keyword>
<evidence type="ECO:0000256" key="4">
    <source>
        <dbReference type="ARBA" id="ARBA00022679"/>
    </source>
</evidence>
<accession>J7LB78</accession>
<dbReference type="KEGG" id="nal:B005_1034"/>
<comment type="similarity">
    <text evidence="2">Belongs to the glycosyltransferase 2 family.</text>
</comment>
<comment type="pathway">
    <text evidence="1">Cell wall biogenesis; cell wall polysaccharide biosynthesis.</text>
</comment>
<feature type="domain" description="Glycosyltransferase 2-like" evidence="6">
    <location>
        <begin position="17"/>
        <end position="128"/>
    </location>
</feature>
<reference evidence="8" key="2">
    <citation type="submission" date="2012-08" db="EMBL/GenBank/DDBJ databases">
        <title>Whole-genome sequence of Nocardiopsis alba strain ATCC BAA-2165 associated with honeybees.</title>
        <authorList>
            <person name="Qiao J."/>
            <person name="Chen L."/>
            <person name="Li Y."/>
            <person name="Wang J."/>
            <person name="Zhang W."/>
            <person name="Chen S."/>
        </authorList>
    </citation>
    <scope>NUCLEOTIDE SEQUENCE [LARGE SCALE GENOMIC DNA]</scope>
    <source>
        <strain evidence="8">ATCC BAA-2165 / BE74</strain>
    </source>
</reference>
<dbReference type="Gene3D" id="3.90.550.10">
    <property type="entry name" value="Spore Coat Polysaccharide Biosynthesis Protein SpsA, Chain A"/>
    <property type="match status" value="1"/>
</dbReference>
<dbReference type="SUPFAM" id="SSF53448">
    <property type="entry name" value="Nucleotide-diphospho-sugar transferases"/>
    <property type="match status" value="1"/>
</dbReference>
<proteinExistence type="inferred from homology"/>
<keyword evidence="4 7" id="KW-0808">Transferase</keyword>
<dbReference type="PATRIC" id="fig|1205910.3.peg.980"/>
<sequence>MPGKPTLSCVLLTMGTRPAELRRAITSVFEQEGADVEVIVVGNGADLPELPENVVTVRLPENLGIPEGRNHGVRAAHGDVILFLDDDGWYRSMDLARHVRDRFAEEPRLGALSFRIADPDGGPDQRRHVPRLRAGGGAPPAGRAWSPRSLAGRAPSVAPPSRRAAASPASSSTPMRRPTWPGGSWTPATPSSTTPTP</sequence>
<evidence type="ECO:0000313" key="8">
    <source>
        <dbReference type="Proteomes" id="UP000003779"/>
    </source>
</evidence>
<evidence type="ECO:0000256" key="5">
    <source>
        <dbReference type="SAM" id="MobiDB-lite"/>
    </source>
</evidence>
<dbReference type="InterPro" id="IPR029044">
    <property type="entry name" value="Nucleotide-diphossugar_trans"/>
</dbReference>
<reference evidence="7 8" key="1">
    <citation type="journal article" date="2012" name="J. Bacteriol.">
        <title>Whole-Genome Sequence of Nocardiopsis alba Strain ATCC BAA-2165, Associated with Honeybees.</title>
        <authorList>
            <person name="Qiao J."/>
            <person name="Chen L."/>
            <person name="Li Y."/>
            <person name="Wang J."/>
            <person name="Zhang W."/>
            <person name="Chen S."/>
        </authorList>
    </citation>
    <scope>NUCLEOTIDE SEQUENCE [LARGE SCALE GENOMIC DNA]</scope>
    <source>
        <strain evidence="8">ATCC BAA-2165 / BE74</strain>
    </source>
</reference>
<dbReference type="Pfam" id="PF00535">
    <property type="entry name" value="Glycos_transf_2"/>
    <property type="match status" value="1"/>
</dbReference>
<dbReference type="HOGENOM" id="CLU_1382861_0_0_11"/>
<organism evidence="7 8">
    <name type="scientific">Nocardiopsis alba (strain ATCC BAA-2165 / BE74)</name>
    <dbReference type="NCBI Taxonomy" id="1205910"/>
    <lineage>
        <taxon>Bacteria</taxon>
        <taxon>Bacillati</taxon>
        <taxon>Actinomycetota</taxon>
        <taxon>Actinomycetes</taxon>
        <taxon>Streptosporangiales</taxon>
        <taxon>Nocardiopsidaceae</taxon>
        <taxon>Nocardiopsis</taxon>
    </lineage>
</organism>
<dbReference type="GO" id="GO:0016757">
    <property type="term" value="F:glycosyltransferase activity"/>
    <property type="evidence" value="ECO:0007669"/>
    <property type="project" value="UniProtKB-KW"/>
</dbReference>
<gene>
    <name evidence="7" type="ordered locus">B005_1034</name>
</gene>
<feature type="region of interest" description="Disordered" evidence="5">
    <location>
        <begin position="116"/>
        <end position="197"/>
    </location>
</feature>
<dbReference type="EMBL" id="CP003788">
    <property type="protein sequence ID" value="AFR08034.1"/>
    <property type="molecule type" value="Genomic_DNA"/>
</dbReference>
<dbReference type="eggNOG" id="COG1216">
    <property type="taxonomic scope" value="Bacteria"/>
</dbReference>
<protein>
    <submittedName>
        <fullName evidence="7">Glycosyl transferase 2 family protein</fullName>
    </submittedName>
</protein>